<feature type="transmembrane region" description="Helical" evidence="1">
    <location>
        <begin position="15"/>
        <end position="36"/>
    </location>
</feature>
<sequence length="95" mass="11004">MGCASATHDTRTYHVYFVCNLYLSIYLICEITIFINKKTIMQTVTMSNFIQKLLNNLMILHYFEENQSLILSISTDMSGLKGLNHVSLWTSEIYL</sequence>
<gene>
    <name evidence="2" type="ORF">PRUPE_2G164000</name>
</gene>
<keyword evidence="1" id="KW-1133">Transmembrane helix</keyword>
<dbReference type="Gramene" id="ONI23007">
    <property type="protein sequence ID" value="ONI23007"/>
    <property type="gene ID" value="PRUPE_2G164000"/>
</dbReference>
<dbReference type="AlphaFoldDB" id="A0A251QGR0"/>
<organism evidence="2 3">
    <name type="scientific">Prunus persica</name>
    <name type="common">Peach</name>
    <name type="synonym">Amygdalus persica</name>
    <dbReference type="NCBI Taxonomy" id="3760"/>
    <lineage>
        <taxon>Eukaryota</taxon>
        <taxon>Viridiplantae</taxon>
        <taxon>Streptophyta</taxon>
        <taxon>Embryophyta</taxon>
        <taxon>Tracheophyta</taxon>
        <taxon>Spermatophyta</taxon>
        <taxon>Magnoliopsida</taxon>
        <taxon>eudicotyledons</taxon>
        <taxon>Gunneridae</taxon>
        <taxon>Pentapetalae</taxon>
        <taxon>rosids</taxon>
        <taxon>fabids</taxon>
        <taxon>Rosales</taxon>
        <taxon>Rosaceae</taxon>
        <taxon>Amygdaloideae</taxon>
        <taxon>Amygdaleae</taxon>
        <taxon>Prunus</taxon>
    </lineage>
</organism>
<proteinExistence type="predicted"/>
<accession>A0A251QGR0</accession>
<evidence type="ECO:0000313" key="3">
    <source>
        <dbReference type="Proteomes" id="UP000006882"/>
    </source>
</evidence>
<protein>
    <submittedName>
        <fullName evidence="2">Uncharacterized protein</fullName>
    </submittedName>
</protein>
<name>A0A251QGR0_PRUPE</name>
<keyword evidence="3" id="KW-1185">Reference proteome</keyword>
<dbReference type="EMBL" id="CM007652">
    <property type="protein sequence ID" value="ONI23007.1"/>
    <property type="molecule type" value="Genomic_DNA"/>
</dbReference>
<dbReference type="Proteomes" id="UP000006882">
    <property type="component" value="Chromosome G2"/>
</dbReference>
<keyword evidence="1" id="KW-0472">Membrane</keyword>
<evidence type="ECO:0000313" key="2">
    <source>
        <dbReference type="EMBL" id="ONI23007.1"/>
    </source>
</evidence>
<keyword evidence="1" id="KW-0812">Transmembrane</keyword>
<evidence type="ECO:0000256" key="1">
    <source>
        <dbReference type="SAM" id="Phobius"/>
    </source>
</evidence>
<reference evidence="2 3" key="1">
    <citation type="journal article" date="2013" name="Nat. Genet.">
        <title>The high-quality draft genome of peach (Prunus persica) identifies unique patterns of genetic diversity, domestication and genome evolution.</title>
        <authorList>
            <consortium name="International Peach Genome Initiative"/>
            <person name="Verde I."/>
            <person name="Abbott A.G."/>
            <person name="Scalabrin S."/>
            <person name="Jung S."/>
            <person name="Shu S."/>
            <person name="Marroni F."/>
            <person name="Zhebentyayeva T."/>
            <person name="Dettori M.T."/>
            <person name="Grimwood J."/>
            <person name="Cattonaro F."/>
            <person name="Zuccolo A."/>
            <person name="Rossini L."/>
            <person name="Jenkins J."/>
            <person name="Vendramin E."/>
            <person name="Meisel L.A."/>
            <person name="Decroocq V."/>
            <person name="Sosinski B."/>
            <person name="Prochnik S."/>
            <person name="Mitros T."/>
            <person name="Policriti A."/>
            <person name="Cipriani G."/>
            <person name="Dondini L."/>
            <person name="Ficklin S."/>
            <person name="Goodstein D.M."/>
            <person name="Xuan P."/>
            <person name="Del Fabbro C."/>
            <person name="Aramini V."/>
            <person name="Copetti D."/>
            <person name="Gonzalez S."/>
            <person name="Horner D.S."/>
            <person name="Falchi R."/>
            <person name="Lucas S."/>
            <person name="Mica E."/>
            <person name="Maldonado J."/>
            <person name="Lazzari B."/>
            <person name="Bielenberg D."/>
            <person name="Pirona R."/>
            <person name="Miculan M."/>
            <person name="Barakat A."/>
            <person name="Testolin R."/>
            <person name="Stella A."/>
            <person name="Tartarini S."/>
            <person name="Tonutti P."/>
            <person name="Arus P."/>
            <person name="Orellana A."/>
            <person name="Wells C."/>
            <person name="Main D."/>
            <person name="Vizzotto G."/>
            <person name="Silva H."/>
            <person name="Salamini F."/>
            <person name="Schmutz J."/>
            <person name="Morgante M."/>
            <person name="Rokhsar D.S."/>
        </authorList>
    </citation>
    <scope>NUCLEOTIDE SEQUENCE [LARGE SCALE GENOMIC DNA]</scope>
    <source>
        <strain evidence="3">cv. Nemared</strain>
    </source>
</reference>